<sequence>MKPKTPIESNTNSRREFIQQIALYYLAAQIPWSIVSCSTKQKTYKGSGKVPYKIWEEMLLSLETCPDHLESRMKNLVISKDAKAMFDFVRDEIHLIPANDRSLGYIGTQLKWGIKGALRYGMATPREKAALLHQMYTQAGIPSKIVTERTTITPKKAMAFFLRPIERAYTIEVSKAQWKQWKDDLQITTDTQNSLFESNHIKAEELAEQLWEYIPDKEKLKKLDFDFRWDNSATPTVEFELEGQTKYAHLFDTAVPFGELRDSGQISSAPPEKQNEETVEIQLSYREAIHPDKELPLVSGVWKSQDLIGNQVLFSSLNGLTIEQSALVPINNLRVFTPVLAFQSLEATAETLEANSFIGDAFTLEGKKVIIPDASNQNAPIVLNTSSSDLLKTIDNIYLKAIPVFKSQVKLYVDVKDSLGNNIEGLQAGDFNFTDNNNMVQVLMESNHKTPKILMLYDVSLSMPKEYYKEQMDAFINTLQQKILTTFPAAIIDKWPTPSELFTWLLKASKTDYDLIIYATDGDNDDRYEEENYTTYQNGPPALILNVNNSEASHVKQTFDTMAQITNGEVVSAMEQNKVIEKVVAYVNSMDISTYTFSYYTTTDKEHELILNMDTKRLQATDTFTLDTTENMQELNQGIIGLYLDLKIGNKKIKRVLAGWDPVTQKNIKPINANFLDVKSLLFGGCTFYFEGEGPTLAATIADLLKFKLSTRAWGEALLDDDVATAKTEFEKGGMQYHPNAILLMAPIENGITNSTYTFASGIRIGIYKQQLNISEKELIESFDYLPTSSYISFTDGKQSAFKTTLEKTAQLALREAALFSNNTYELLKKSSLIERETAISSNWFKNISRDDPFQEYWYERIYRGDGTFKIFDPTATQKAFWQVDKNGELYGILSDGAGGGKSIEQQLKELNKVMDLYMAIFTAMGVANTPLSIVATYGKTLVKLYAIVTEVLIVMDNTGMEDKVAEALKELACNVNKEIMFFALGKVGEVMGGLDLMISLMGGKGLPGTSCG</sequence>
<accession>I0WEA8</accession>
<dbReference type="OrthoDB" id="812134at2"/>
<dbReference type="PATRIC" id="fig|946077.3.peg.1639"/>
<reference evidence="1 2" key="1">
    <citation type="journal article" date="2012" name="J. Bacteriol.">
        <title>Genome Sequence of the Halotolerant Bacterium Imtechella halotolerans K1T.</title>
        <authorList>
            <person name="Kumar S."/>
            <person name="Vikram S."/>
            <person name="Subramanian S."/>
            <person name="Raghava G.P."/>
            <person name="Pinnaka A.K."/>
        </authorList>
    </citation>
    <scope>NUCLEOTIDE SEQUENCE [LARGE SCALE GENOMIC DNA]</scope>
    <source>
        <strain evidence="1 2">K1</strain>
    </source>
</reference>
<evidence type="ECO:0000313" key="2">
    <source>
        <dbReference type="Proteomes" id="UP000005938"/>
    </source>
</evidence>
<dbReference type="RefSeq" id="WP_008239312.1">
    <property type="nucleotide sequence ID" value="NZ_AJJU01000009.1"/>
</dbReference>
<gene>
    <name evidence="1" type="ORF">W5A_08087</name>
</gene>
<dbReference type="eggNOG" id="COG2304">
    <property type="taxonomic scope" value="Bacteria"/>
</dbReference>
<dbReference type="eggNOG" id="COG1305">
    <property type="taxonomic scope" value="Bacteria"/>
</dbReference>
<dbReference type="STRING" id="946077.W5A_08087"/>
<keyword evidence="2" id="KW-1185">Reference proteome</keyword>
<organism evidence="1 2">
    <name type="scientific">Imtechella halotolerans K1</name>
    <dbReference type="NCBI Taxonomy" id="946077"/>
    <lineage>
        <taxon>Bacteria</taxon>
        <taxon>Pseudomonadati</taxon>
        <taxon>Bacteroidota</taxon>
        <taxon>Flavobacteriia</taxon>
        <taxon>Flavobacteriales</taxon>
        <taxon>Flavobacteriaceae</taxon>
        <taxon>Imtechella</taxon>
    </lineage>
</organism>
<protein>
    <submittedName>
        <fullName evidence="1">Tat pathway signal sequence domain-containing protein</fullName>
    </submittedName>
</protein>
<proteinExistence type="predicted"/>
<dbReference type="Proteomes" id="UP000005938">
    <property type="component" value="Unassembled WGS sequence"/>
</dbReference>
<evidence type="ECO:0000313" key="1">
    <source>
        <dbReference type="EMBL" id="EID74724.1"/>
    </source>
</evidence>
<comment type="caution">
    <text evidence="1">The sequence shown here is derived from an EMBL/GenBank/DDBJ whole genome shotgun (WGS) entry which is preliminary data.</text>
</comment>
<name>I0WEA8_9FLAO</name>
<dbReference type="EMBL" id="AJJU01000009">
    <property type="protein sequence ID" value="EID74724.1"/>
    <property type="molecule type" value="Genomic_DNA"/>
</dbReference>
<dbReference type="AlphaFoldDB" id="I0WEA8"/>